<dbReference type="EMBL" id="RWIT01000004">
    <property type="protein sequence ID" value="RSK48882.1"/>
    <property type="molecule type" value="Genomic_DNA"/>
</dbReference>
<gene>
    <name evidence="1" type="ORF">EI291_09975</name>
</gene>
<comment type="caution">
    <text evidence="1">The sequence shown here is derived from an EMBL/GenBank/DDBJ whole genome shotgun (WGS) entry which is preliminary data.</text>
</comment>
<evidence type="ECO:0000313" key="2">
    <source>
        <dbReference type="Proteomes" id="UP000273500"/>
    </source>
</evidence>
<dbReference type="Pfam" id="PF06108">
    <property type="entry name" value="DUF952"/>
    <property type="match status" value="1"/>
</dbReference>
<protein>
    <submittedName>
        <fullName evidence="1">DUF952 domain-containing protein</fullName>
    </submittedName>
</protein>
<dbReference type="AlphaFoldDB" id="A0A428KQV9"/>
<dbReference type="PANTHER" id="PTHR34129">
    <property type="entry name" value="BLR1139 PROTEIN"/>
    <property type="match status" value="1"/>
</dbReference>
<dbReference type="OrthoDB" id="5638018at2"/>
<sequence length="115" mass="13100">MLYRIAQPADWHRAQETDFFESADLEAEGFIHASELAQVLETARLYYRASPGAVLLEVEETALESAGIRVEREWAERRQAYFPHVFGRIPLTAIRRSWPFPVADDGAVQLPAEIN</sequence>
<proteinExistence type="predicted"/>
<accession>A0A428KQV9</accession>
<name>A0A428KQV9_9BACT</name>
<dbReference type="Gene3D" id="3.20.170.20">
    <property type="entry name" value="Protein of unknown function DUF952"/>
    <property type="match status" value="1"/>
</dbReference>
<dbReference type="SUPFAM" id="SSF56399">
    <property type="entry name" value="ADP-ribosylation"/>
    <property type="match status" value="1"/>
</dbReference>
<dbReference type="InterPro" id="IPR009297">
    <property type="entry name" value="DUF952"/>
</dbReference>
<dbReference type="RefSeq" id="WP_125419669.1">
    <property type="nucleotide sequence ID" value="NZ_RWIT01000004.1"/>
</dbReference>
<dbReference type="Proteomes" id="UP000273500">
    <property type="component" value="Unassembled WGS sequence"/>
</dbReference>
<reference evidence="1 2" key="1">
    <citation type="submission" date="2018-12" db="EMBL/GenBank/DDBJ databases">
        <authorList>
            <person name="Feng G."/>
            <person name="Zhu H."/>
        </authorList>
    </citation>
    <scope>NUCLEOTIDE SEQUENCE [LARGE SCALE GENOMIC DNA]</scope>
    <source>
        <strain evidence="1 2">KCTC 12533</strain>
    </source>
</reference>
<evidence type="ECO:0000313" key="1">
    <source>
        <dbReference type="EMBL" id="RSK48882.1"/>
    </source>
</evidence>
<organism evidence="1 2">
    <name type="scientific">Hymenobacter rigui</name>
    <dbReference type="NCBI Taxonomy" id="334424"/>
    <lineage>
        <taxon>Bacteria</taxon>
        <taxon>Pseudomonadati</taxon>
        <taxon>Bacteroidota</taxon>
        <taxon>Cytophagia</taxon>
        <taxon>Cytophagales</taxon>
        <taxon>Hymenobacteraceae</taxon>
        <taxon>Hymenobacter</taxon>
    </lineage>
</organism>
<dbReference type="PANTHER" id="PTHR34129:SF1">
    <property type="entry name" value="DUF952 DOMAIN-CONTAINING PROTEIN"/>
    <property type="match status" value="1"/>
</dbReference>
<keyword evidence="2" id="KW-1185">Reference proteome</keyword>